<protein>
    <submittedName>
        <fullName evidence="5">Serine protease, S1-C subfamily, contains C-terminal PDZ domain</fullName>
    </submittedName>
</protein>
<dbReference type="InterPro" id="IPR001478">
    <property type="entry name" value="PDZ"/>
</dbReference>
<evidence type="ECO:0000259" key="4">
    <source>
        <dbReference type="PROSITE" id="PS50106"/>
    </source>
</evidence>
<keyword evidence="3" id="KW-0378">Hydrolase</keyword>
<feature type="domain" description="PDZ" evidence="4">
    <location>
        <begin position="193"/>
        <end position="245"/>
    </location>
</feature>
<keyword evidence="2 5" id="KW-0645">Protease</keyword>
<evidence type="ECO:0000256" key="3">
    <source>
        <dbReference type="ARBA" id="ARBA00022801"/>
    </source>
</evidence>
<name>A0A1M5U2B9_9BRAD</name>
<comment type="similarity">
    <text evidence="1">Belongs to the peptidase S1C family.</text>
</comment>
<dbReference type="PANTHER" id="PTHR43343">
    <property type="entry name" value="PEPTIDASE S12"/>
    <property type="match status" value="1"/>
</dbReference>
<dbReference type="GO" id="GO:0006508">
    <property type="term" value="P:proteolysis"/>
    <property type="evidence" value="ECO:0007669"/>
    <property type="project" value="UniProtKB-KW"/>
</dbReference>
<dbReference type="PANTHER" id="PTHR43343:SF3">
    <property type="entry name" value="PROTEASE DO-LIKE 8, CHLOROPLASTIC"/>
    <property type="match status" value="1"/>
</dbReference>
<gene>
    <name evidence="5" type="ORF">SAMN05443248_5249</name>
</gene>
<dbReference type="Gene3D" id="2.30.42.10">
    <property type="match status" value="1"/>
</dbReference>
<accession>A0A1M5U2B9</accession>
<dbReference type="Pfam" id="PF13365">
    <property type="entry name" value="Trypsin_2"/>
    <property type="match status" value="1"/>
</dbReference>
<dbReference type="InterPro" id="IPR001940">
    <property type="entry name" value="Peptidase_S1C"/>
</dbReference>
<dbReference type="InterPro" id="IPR043504">
    <property type="entry name" value="Peptidase_S1_PA_chymotrypsin"/>
</dbReference>
<dbReference type="Gene3D" id="2.40.10.10">
    <property type="entry name" value="Trypsin-like serine proteases"/>
    <property type="match status" value="2"/>
</dbReference>
<evidence type="ECO:0000256" key="1">
    <source>
        <dbReference type="ARBA" id="ARBA00010541"/>
    </source>
</evidence>
<sequence>MDQIQDWSKGIRQIVKEVAERVVVLQNEDGSTASGIAWRKGYVATTDEAAGDSVKLITSDGTVLTAELAGRDPSTDIALFKADIDQDPFQASGEVQPGDFAVAVGRGSTSELVAAGFIAETGGEWQSSFGGKIDRKIRLGFRIDRRAHGGAVVDTAGRLVGLAAFGPRRRAIVIPSPTVERIAHRLAKSGTISRGYLGVQLHPLRDGQQGTGAVIVHLDKDGPGATAGLILGDCIISWNGEDVTGARQIFRHLGPDSVGTKIALGILRGGQQSKIDVVVGERPHR</sequence>
<evidence type="ECO:0000313" key="6">
    <source>
        <dbReference type="Proteomes" id="UP000189796"/>
    </source>
</evidence>
<dbReference type="SUPFAM" id="SSF50156">
    <property type="entry name" value="PDZ domain-like"/>
    <property type="match status" value="1"/>
</dbReference>
<evidence type="ECO:0000256" key="2">
    <source>
        <dbReference type="ARBA" id="ARBA00022670"/>
    </source>
</evidence>
<dbReference type="PROSITE" id="PS50106">
    <property type="entry name" value="PDZ"/>
    <property type="match status" value="1"/>
</dbReference>
<dbReference type="EMBL" id="LT670817">
    <property type="protein sequence ID" value="SHH56996.1"/>
    <property type="molecule type" value="Genomic_DNA"/>
</dbReference>
<organism evidence="5 6">
    <name type="scientific">Bradyrhizobium erythrophlei</name>
    <dbReference type="NCBI Taxonomy" id="1437360"/>
    <lineage>
        <taxon>Bacteria</taxon>
        <taxon>Pseudomonadati</taxon>
        <taxon>Pseudomonadota</taxon>
        <taxon>Alphaproteobacteria</taxon>
        <taxon>Hyphomicrobiales</taxon>
        <taxon>Nitrobacteraceae</taxon>
        <taxon>Bradyrhizobium</taxon>
    </lineage>
</organism>
<dbReference type="InterPro" id="IPR051201">
    <property type="entry name" value="Chloro_Bact_Ser_Proteases"/>
</dbReference>
<dbReference type="InterPro" id="IPR009003">
    <property type="entry name" value="Peptidase_S1_PA"/>
</dbReference>
<dbReference type="PRINTS" id="PR00834">
    <property type="entry name" value="PROTEASES2C"/>
</dbReference>
<dbReference type="OrthoDB" id="9792183at2"/>
<dbReference type="InterPro" id="IPR036034">
    <property type="entry name" value="PDZ_sf"/>
</dbReference>
<dbReference type="SMART" id="SM00228">
    <property type="entry name" value="PDZ"/>
    <property type="match status" value="1"/>
</dbReference>
<dbReference type="Proteomes" id="UP000189796">
    <property type="component" value="Chromosome I"/>
</dbReference>
<proteinExistence type="inferred from homology"/>
<dbReference type="GO" id="GO:0004252">
    <property type="term" value="F:serine-type endopeptidase activity"/>
    <property type="evidence" value="ECO:0007669"/>
    <property type="project" value="InterPro"/>
</dbReference>
<dbReference type="Pfam" id="PF13180">
    <property type="entry name" value="PDZ_2"/>
    <property type="match status" value="1"/>
</dbReference>
<reference evidence="5 6" key="1">
    <citation type="submission" date="2016-11" db="EMBL/GenBank/DDBJ databases">
        <authorList>
            <person name="Jaros S."/>
            <person name="Januszkiewicz K."/>
            <person name="Wedrychowicz H."/>
        </authorList>
    </citation>
    <scope>NUCLEOTIDE SEQUENCE [LARGE SCALE GENOMIC DNA]</scope>
    <source>
        <strain evidence="5 6">GAS138</strain>
    </source>
</reference>
<evidence type="ECO:0000313" key="5">
    <source>
        <dbReference type="EMBL" id="SHH56996.1"/>
    </source>
</evidence>
<dbReference type="RefSeq" id="WP_079603904.1">
    <property type="nucleotide sequence ID" value="NZ_LT670817.1"/>
</dbReference>
<dbReference type="AlphaFoldDB" id="A0A1M5U2B9"/>
<dbReference type="SUPFAM" id="SSF50494">
    <property type="entry name" value="Trypsin-like serine proteases"/>
    <property type="match status" value="1"/>
</dbReference>